<evidence type="ECO:0000313" key="21">
    <source>
        <dbReference type="Ensembl" id="ENSECRP00000011028.1"/>
    </source>
</evidence>
<reference evidence="21" key="3">
    <citation type="submission" date="2025-09" db="UniProtKB">
        <authorList>
            <consortium name="Ensembl"/>
        </authorList>
    </citation>
    <scope>IDENTIFICATION</scope>
</reference>
<reference evidence="21" key="2">
    <citation type="submission" date="2025-08" db="UniProtKB">
        <authorList>
            <consortium name="Ensembl"/>
        </authorList>
    </citation>
    <scope>IDENTIFICATION</scope>
</reference>
<evidence type="ECO:0000259" key="20">
    <source>
        <dbReference type="PROSITE" id="PS50923"/>
    </source>
</evidence>
<accession>A0A8C4S3Y4</accession>
<feature type="disulfide bond" evidence="13">
    <location>
        <begin position="359"/>
        <end position="392"/>
    </location>
</feature>
<dbReference type="Pfam" id="PF00084">
    <property type="entry name" value="Sushi"/>
    <property type="match status" value="2"/>
</dbReference>
<dbReference type="GeneTree" id="ENSGT00950000183084"/>
<evidence type="ECO:0000256" key="7">
    <source>
        <dbReference type="ARBA" id="ARBA00022729"/>
    </source>
</evidence>
<evidence type="ECO:0000256" key="16">
    <source>
        <dbReference type="PROSITE-ProRule" id="PRU00302"/>
    </source>
</evidence>
<evidence type="ECO:0000256" key="5">
    <source>
        <dbReference type="ARBA" id="ARBA00022588"/>
    </source>
</evidence>
<dbReference type="InterPro" id="IPR001254">
    <property type="entry name" value="Trypsin_dom"/>
</dbReference>
<evidence type="ECO:0000256" key="12">
    <source>
        <dbReference type="ARBA" id="ARBA00023278"/>
    </source>
</evidence>
<dbReference type="InterPro" id="IPR000436">
    <property type="entry name" value="Sushi_SCR_CCP_dom"/>
</dbReference>
<dbReference type="CDD" id="cd00033">
    <property type="entry name" value="CCP"/>
    <property type="match status" value="2"/>
</dbReference>
<feature type="disulfide bond" description="Interchain (between heavy and light chains)" evidence="13">
    <location>
        <begin position="461"/>
        <end position="579"/>
    </location>
</feature>
<feature type="disulfide bond" evidence="13">
    <location>
        <begin position="423"/>
        <end position="457"/>
    </location>
</feature>
<feature type="disulfide bond" evidence="13">
    <location>
        <begin position="172"/>
        <end position="189"/>
    </location>
</feature>
<evidence type="ECO:0000256" key="17">
    <source>
        <dbReference type="SAM" id="SignalP"/>
    </source>
</evidence>
<keyword evidence="5" id="KW-0399">Innate immunity</keyword>
<keyword evidence="7 17" id="KW-0732">Signal</keyword>
<reference evidence="21" key="1">
    <citation type="submission" date="2021-06" db="EMBL/GenBank/DDBJ databases">
        <authorList>
            <consortium name="Wellcome Sanger Institute Data Sharing"/>
        </authorList>
    </citation>
    <scope>NUCLEOTIDE SEQUENCE [LARGE SCALE GENOMIC DNA]</scope>
</reference>
<dbReference type="SUPFAM" id="SSF57535">
    <property type="entry name" value="Complement control module/SCR domain"/>
    <property type="match status" value="2"/>
</dbReference>
<dbReference type="CDD" id="cd00041">
    <property type="entry name" value="CUB"/>
    <property type="match status" value="2"/>
</dbReference>
<dbReference type="SMART" id="SM00032">
    <property type="entry name" value="CCP"/>
    <property type="match status" value="2"/>
</dbReference>
<feature type="disulfide bond" evidence="13">
    <location>
        <begin position="84"/>
        <end position="102"/>
    </location>
</feature>
<dbReference type="Ensembl" id="ENSECRT00000011207.1">
    <property type="protein sequence ID" value="ENSECRP00000011028.1"/>
    <property type="gene ID" value="ENSECRG00000007333.1"/>
</dbReference>
<feature type="binding site" evidence="14">
    <location>
        <position position="171"/>
    </location>
    <ligand>
        <name>Ca(2+)</name>
        <dbReference type="ChEBI" id="CHEBI:29108"/>
        <label>2</label>
    </ligand>
</feature>
<dbReference type="Gene3D" id="2.60.120.290">
    <property type="entry name" value="Spermadhesin, CUB domain"/>
    <property type="match status" value="2"/>
</dbReference>
<feature type="domain" description="CUB" evidence="18">
    <location>
        <begin position="215"/>
        <end position="327"/>
    </location>
</feature>
<sequence>MGRLQALTLWIFQVLTSYICPSLSSDILTETSPRVFQESGDIYSPNYPNSYPKSNFTEWKLQVPKGYRLQLVFNHFDLEPSYRCLLDYVQVMHNDDVLGSFCGQEDSMSGIHPGNQRILSPDNTMKIIFKSDDFQEEAHQGFHAHYQIMAGPACRVRWRDDYLRWHFDTEECSEPVEKEENELSCSSFCQSGRLSCACQLGYSLKQQGQSCQSLCNAENSSETEGVIMSPGYPKPYPPNISCNYSLKLEKGLLLIITFLDVSEVGTFSGRSCDSDHLQILVHGRKPQTFCGQDHPERIVTGSNRVDILFNTDQSGVSRGWKIKYYVELISCPTLKPVLNGNIIPEWMQYYYGQSIQVNCRTGYIMKENGKVISEFYSSCQNDGTWQRSLPQCEAVDCGEPDDVDNAIMNFNETTFKASVSYQCKENFKMANSIESVAHCEADGFWKISDLKNELPQCIPVCGKSNYAAYVQRIFGGRRANEGNFPWQVFFMEPRAGGALISDQWVLTTAHVAEMETLKMYAGRINTNGPKGVELHVAEKIIHPNYHLSSSKPQYNYDNDIALIKLEEKVKLGAHISPICLPKNKQSDEVQNGKLGLIAGWGITEERRLSQNLMYAEIPVVNMDFCKSVKPKSSKVKPENFIFTENMFCAGMSGRDSCQGDTGGAFAVPDRNTGDYHIEGIISWGIGCGSYGVYTKVANYLEWIKNITTQS</sequence>
<feature type="chain" id="PRO_5034193889" evidence="17">
    <location>
        <begin position="25"/>
        <end position="710"/>
    </location>
</feature>
<evidence type="ECO:0000259" key="19">
    <source>
        <dbReference type="PROSITE" id="PS50240"/>
    </source>
</evidence>
<evidence type="ECO:0000256" key="1">
    <source>
        <dbReference type="ARBA" id="ARBA00004613"/>
    </source>
</evidence>
<dbReference type="Gene3D" id="2.10.70.10">
    <property type="entry name" value="Complement Module, domain 1"/>
    <property type="match status" value="2"/>
</dbReference>
<dbReference type="SUPFAM" id="SSF49854">
    <property type="entry name" value="Spermadhesin, CUB domain"/>
    <property type="match status" value="2"/>
</dbReference>
<feature type="binding site" evidence="14">
    <location>
        <position position="79"/>
    </location>
    <ligand>
        <name>Ca(2+)</name>
        <dbReference type="ChEBI" id="CHEBI:29108"/>
        <label>1</label>
    </ligand>
</feature>
<evidence type="ECO:0000256" key="9">
    <source>
        <dbReference type="ARBA" id="ARBA00022859"/>
    </source>
</evidence>
<evidence type="ECO:0000256" key="4">
    <source>
        <dbReference type="ARBA" id="ARBA00022553"/>
    </source>
</evidence>
<feature type="domain" description="Peptidase S1" evidence="19">
    <location>
        <begin position="473"/>
        <end position="708"/>
    </location>
</feature>
<dbReference type="InterPro" id="IPR001314">
    <property type="entry name" value="Peptidase_S1A"/>
</dbReference>
<feature type="disulfide bond" evidence="13">
    <location>
        <begin position="198"/>
        <end position="211"/>
    </location>
</feature>
<dbReference type="GO" id="GO:0004252">
    <property type="term" value="F:serine-type endopeptidase activity"/>
    <property type="evidence" value="ECO:0007669"/>
    <property type="project" value="InterPro"/>
</dbReference>
<dbReference type="AlphaFoldDB" id="A0A8C4S3Y4"/>
<dbReference type="SMART" id="SM00020">
    <property type="entry name" value="Tryp_SPc"/>
    <property type="match status" value="1"/>
</dbReference>
<dbReference type="Pfam" id="PF00089">
    <property type="entry name" value="Trypsin"/>
    <property type="match status" value="1"/>
</dbReference>
<dbReference type="InterPro" id="IPR035914">
    <property type="entry name" value="Sperma_CUB_dom_sf"/>
</dbReference>
<dbReference type="SMART" id="SM00042">
    <property type="entry name" value="CUB"/>
    <property type="match status" value="2"/>
</dbReference>
<dbReference type="PRINTS" id="PR00722">
    <property type="entry name" value="CHYMOTRYPSIN"/>
</dbReference>
<evidence type="ECO:0000256" key="14">
    <source>
        <dbReference type="PIRSR" id="PIRSR001155-4"/>
    </source>
</evidence>
<feature type="disulfide bond" evidence="13 15">
    <location>
        <begin position="215"/>
        <end position="242"/>
    </location>
</feature>
<dbReference type="GO" id="GO:0046872">
    <property type="term" value="F:metal ion binding"/>
    <property type="evidence" value="ECO:0007669"/>
    <property type="project" value="UniProtKB-KW"/>
</dbReference>
<keyword evidence="8" id="KW-0378">Hydrolase</keyword>
<feature type="binding site" evidence="14">
    <location>
        <position position="132"/>
    </location>
    <ligand>
        <name>Ca(2+)</name>
        <dbReference type="ChEBI" id="CHEBI:29108"/>
        <label>1</label>
    </ligand>
</feature>
<keyword evidence="9" id="KW-0391">Immunity</keyword>
<proteinExistence type="predicted"/>
<keyword evidence="2" id="KW-0964">Secreted</keyword>
<dbReference type="InterPro" id="IPR009003">
    <property type="entry name" value="Peptidase_S1_PA"/>
</dbReference>
<feature type="domain" description="CUB" evidence="18">
    <location>
        <begin position="24"/>
        <end position="149"/>
    </location>
</feature>
<feature type="domain" description="Sushi" evidence="20">
    <location>
        <begin position="329"/>
        <end position="394"/>
    </location>
</feature>
<organism evidence="21 22">
    <name type="scientific">Erpetoichthys calabaricus</name>
    <name type="common">Rope fish</name>
    <name type="synonym">Calamoichthys calabaricus</name>
    <dbReference type="NCBI Taxonomy" id="27687"/>
    <lineage>
        <taxon>Eukaryota</taxon>
        <taxon>Metazoa</taxon>
        <taxon>Chordata</taxon>
        <taxon>Craniata</taxon>
        <taxon>Vertebrata</taxon>
        <taxon>Euteleostomi</taxon>
        <taxon>Actinopterygii</taxon>
        <taxon>Polypteriformes</taxon>
        <taxon>Polypteridae</taxon>
        <taxon>Erpetoichthys</taxon>
    </lineage>
</organism>
<feature type="binding site" evidence="14">
    <location>
        <position position="168"/>
    </location>
    <ligand>
        <name>Ca(2+)</name>
        <dbReference type="ChEBI" id="CHEBI:29108"/>
        <label>2</label>
    </ligand>
</feature>
<feature type="binding site" evidence="14">
    <location>
        <position position="312"/>
    </location>
    <ligand>
        <name>Ca(2+)</name>
        <dbReference type="ChEBI" id="CHEBI:29108"/>
        <label>3</label>
    </ligand>
</feature>
<dbReference type="CDD" id="cd00190">
    <property type="entry name" value="Tryp_SPc"/>
    <property type="match status" value="1"/>
</dbReference>
<dbReference type="FunFam" id="2.10.70.10:FF:000016">
    <property type="entry name" value="Mannan-binding lectin serine protease 1"/>
    <property type="match status" value="1"/>
</dbReference>
<keyword evidence="8" id="KW-0645">Protease</keyword>
<dbReference type="InterPro" id="IPR043504">
    <property type="entry name" value="Peptidase_S1_PA_chymotrypsin"/>
</dbReference>
<keyword evidence="12" id="KW-0379">Hydroxylation</keyword>
<dbReference type="InterPro" id="IPR035976">
    <property type="entry name" value="Sushi/SCR/CCP_sf"/>
</dbReference>
<dbReference type="PIRSF" id="PIRSF001155">
    <property type="entry name" value="C1r_C1s_MASP"/>
    <property type="match status" value="1"/>
</dbReference>
<keyword evidence="11" id="KW-0325">Glycoprotein</keyword>
<dbReference type="PROSITE" id="PS50923">
    <property type="entry name" value="SUSHI"/>
    <property type="match status" value="2"/>
</dbReference>
<dbReference type="GO" id="GO:0072562">
    <property type="term" value="C:blood microparticle"/>
    <property type="evidence" value="ECO:0007669"/>
    <property type="project" value="TreeGrafter"/>
</dbReference>
<comment type="subcellular location">
    <subcellularLocation>
        <location evidence="1">Secreted</location>
    </subcellularLocation>
</comment>
<feature type="disulfide bond" evidence="13">
    <location>
        <begin position="272"/>
        <end position="290"/>
    </location>
</feature>
<evidence type="ECO:0000256" key="13">
    <source>
        <dbReference type="PIRSR" id="PIRSR001155-2"/>
    </source>
</evidence>
<dbReference type="GO" id="GO:0045087">
    <property type="term" value="P:innate immune response"/>
    <property type="evidence" value="ECO:0007669"/>
    <property type="project" value="UniProtKB-KW"/>
</dbReference>
<feature type="binding site" evidence="14">
    <location>
        <position position="314"/>
    </location>
    <ligand>
        <name>Ca(2+)</name>
        <dbReference type="ChEBI" id="CHEBI:29108"/>
        <label>3</label>
    </ligand>
</feature>
<dbReference type="GO" id="GO:0006956">
    <property type="term" value="P:complement activation"/>
    <property type="evidence" value="ECO:0007669"/>
    <property type="project" value="InterPro"/>
</dbReference>
<dbReference type="Proteomes" id="UP000694620">
    <property type="component" value="Chromosome 9"/>
</dbReference>
<evidence type="ECO:0000256" key="8">
    <source>
        <dbReference type="ARBA" id="ARBA00022825"/>
    </source>
</evidence>
<dbReference type="Pfam" id="PF00431">
    <property type="entry name" value="CUB"/>
    <property type="match status" value="2"/>
</dbReference>
<dbReference type="FunFam" id="2.60.120.290:FF:000012">
    <property type="entry name" value="mannan-binding lectin serine protease 1 isoform X1"/>
    <property type="match status" value="1"/>
</dbReference>
<evidence type="ECO:0000313" key="22">
    <source>
        <dbReference type="Proteomes" id="UP000694620"/>
    </source>
</evidence>
<feature type="disulfide bond" evidence="13">
    <location>
        <begin position="185"/>
        <end position="196"/>
    </location>
</feature>
<keyword evidence="22" id="KW-1185">Reference proteome</keyword>
<evidence type="ECO:0000259" key="18">
    <source>
        <dbReference type="PROSITE" id="PS01180"/>
    </source>
</evidence>
<dbReference type="SUPFAM" id="SSF50494">
    <property type="entry name" value="Trypsin-like serine proteases"/>
    <property type="match status" value="1"/>
</dbReference>
<evidence type="ECO:0000256" key="10">
    <source>
        <dbReference type="ARBA" id="ARBA00023157"/>
    </source>
</evidence>
<keyword evidence="14" id="KW-0479">Metal-binding</keyword>
<feature type="binding site" evidence="14">
    <location>
        <position position="87"/>
    </location>
    <ligand>
        <name>Ca(2+)</name>
        <dbReference type="ChEBI" id="CHEBI:29108"/>
        <label>1</label>
    </ligand>
</feature>
<evidence type="ECO:0000256" key="6">
    <source>
        <dbReference type="ARBA" id="ARBA00022659"/>
    </source>
</evidence>
<evidence type="ECO:0000256" key="3">
    <source>
        <dbReference type="ARBA" id="ARBA00022536"/>
    </source>
</evidence>
<name>A0A8C4S3Y4_ERPCA</name>
<feature type="disulfide bond" evidence="13">
    <location>
        <begin position="657"/>
        <end position="687"/>
    </location>
</feature>
<dbReference type="FunFam" id="2.40.10.10:FF:000054">
    <property type="entry name" value="Complement C1r subcomponent"/>
    <property type="match status" value="1"/>
</dbReference>
<feature type="domain" description="Sushi" evidence="20">
    <location>
        <begin position="395"/>
        <end position="459"/>
    </location>
</feature>
<feature type="disulfide bond" evidence="13">
    <location>
        <begin position="625"/>
        <end position="648"/>
    </location>
</feature>
<keyword evidence="8" id="KW-0720">Serine protease</keyword>
<feature type="binding site" evidence="14">
    <location>
        <position position="275"/>
    </location>
    <ligand>
        <name>Ca(2+)</name>
        <dbReference type="ChEBI" id="CHEBI:29108"/>
        <label>3</label>
    </ligand>
</feature>
<keyword evidence="10 13" id="KW-1015">Disulfide bond</keyword>
<keyword evidence="6 16" id="KW-0768">Sushi</keyword>
<feature type="disulfide bond" evidence="13">
    <location>
        <begin position="331"/>
        <end position="379"/>
    </location>
</feature>
<dbReference type="Gene3D" id="2.40.10.10">
    <property type="entry name" value="Trypsin-like serine proteases"/>
    <property type="match status" value="2"/>
</dbReference>
<keyword evidence="3" id="KW-0245">EGF-like domain</keyword>
<keyword evidence="4" id="KW-0597">Phosphoprotein</keyword>
<dbReference type="GO" id="GO:0031638">
    <property type="term" value="P:zymogen activation"/>
    <property type="evidence" value="ECO:0007669"/>
    <property type="project" value="TreeGrafter"/>
</dbReference>
<dbReference type="PANTHER" id="PTHR24255:SF25">
    <property type="entry name" value="COMPLEMENT C1R SUBCOMPONENT"/>
    <property type="match status" value="1"/>
</dbReference>
<evidence type="ECO:0000256" key="2">
    <source>
        <dbReference type="ARBA" id="ARBA00022525"/>
    </source>
</evidence>
<gene>
    <name evidence="21" type="primary">LOC114657950</name>
</gene>
<dbReference type="PROSITE" id="PS50240">
    <property type="entry name" value="TRYPSIN_DOM"/>
    <property type="match status" value="1"/>
</dbReference>
<evidence type="ECO:0000256" key="15">
    <source>
        <dbReference type="PROSITE-ProRule" id="PRU00059"/>
    </source>
</evidence>
<comment type="caution">
    <text evidence="16">Lacks conserved residue(s) required for the propagation of feature annotation.</text>
</comment>
<protein>
    <submittedName>
        <fullName evidence="21">Complement C1r subcomponent-like</fullName>
    </submittedName>
</protein>
<dbReference type="PANTHER" id="PTHR24255">
    <property type="entry name" value="COMPLEMENT COMPONENT 1, S SUBCOMPONENT-RELATED"/>
    <property type="match status" value="1"/>
</dbReference>
<dbReference type="PROSITE" id="PS01180">
    <property type="entry name" value="CUB"/>
    <property type="match status" value="2"/>
</dbReference>
<keyword evidence="14" id="KW-0106">Calcium</keyword>
<evidence type="ECO:0000256" key="11">
    <source>
        <dbReference type="ARBA" id="ARBA00023180"/>
    </source>
</evidence>
<dbReference type="InterPro" id="IPR000859">
    <property type="entry name" value="CUB_dom"/>
</dbReference>
<dbReference type="InterPro" id="IPR024175">
    <property type="entry name" value="Pept_S1A_C1r/C1S/mannan-bd"/>
</dbReference>
<feature type="disulfide bond" evidence="13">
    <location>
        <begin position="397"/>
        <end position="439"/>
    </location>
</feature>
<feature type="signal peptide" evidence="17">
    <location>
        <begin position="1"/>
        <end position="24"/>
    </location>
</feature>